<gene>
    <name evidence="2" type="ORF">BJ085DRAFT_34188</name>
</gene>
<feature type="chain" id="PRO_5020553361" evidence="1">
    <location>
        <begin position="26"/>
        <end position="256"/>
    </location>
</feature>
<name>A0A4P9ZZ30_9FUNG</name>
<keyword evidence="3" id="KW-1185">Reference proteome</keyword>
<evidence type="ECO:0000256" key="1">
    <source>
        <dbReference type="SAM" id="SignalP"/>
    </source>
</evidence>
<dbReference type="EMBL" id="ML002306">
    <property type="protein sequence ID" value="RKP39016.1"/>
    <property type="molecule type" value="Genomic_DNA"/>
</dbReference>
<keyword evidence="1" id="KW-0732">Signal</keyword>
<dbReference type="AlphaFoldDB" id="A0A4P9ZZ30"/>
<accession>A0A4P9ZZ30</accession>
<reference evidence="3" key="1">
    <citation type="journal article" date="2018" name="Nat. Microbiol.">
        <title>Leveraging single-cell genomics to expand the fungal tree of life.</title>
        <authorList>
            <person name="Ahrendt S.R."/>
            <person name="Quandt C.A."/>
            <person name="Ciobanu D."/>
            <person name="Clum A."/>
            <person name="Salamov A."/>
            <person name="Andreopoulos B."/>
            <person name="Cheng J.F."/>
            <person name="Woyke T."/>
            <person name="Pelin A."/>
            <person name="Henrissat B."/>
            <person name="Reynolds N.K."/>
            <person name="Benny G.L."/>
            <person name="Smith M.E."/>
            <person name="James T.Y."/>
            <person name="Grigoriev I.V."/>
        </authorList>
    </citation>
    <scope>NUCLEOTIDE SEQUENCE [LARGE SCALE GENOMIC DNA]</scope>
    <source>
        <strain evidence="3">RSA 468</strain>
    </source>
</reference>
<evidence type="ECO:0000313" key="3">
    <source>
        <dbReference type="Proteomes" id="UP000268162"/>
    </source>
</evidence>
<organism evidence="2 3">
    <name type="scientific">Dimargaris cristalligena</name>
    <dbReference type="NCBI Taxonomy" id="215637"/>
    <lineage>
        <taxon>Eukaryota</taxon>
        <taxon>Fungi</taxon>
        <taxon>Fungi incertae sedis</taxon>
        <taxon>Zoopagomycota</taxon>
        <taxon>Kickxellomycotina</taxon>
        <taxon>Dimargaritomycetes</taxon>
        <taxon>Dimargaritales</taxon>
        <taxon>Dimargaritaceae</taxon>
        <taxon>Dimargaris</taxon>
    </lineage>
</organism>
<protein>
    <submittedName>
        <fullName evidence="2">Uncharacterized protein</fullName>
    </submittedName>
</protein>
<feature type="signal peptide" evidence="1">
    <location>
        <begin position="1"/>
        <end position="25"/>
    </location>
</feature>
<dbReference type="Proteomes" id="UP000268162">
    <property type="component" value="Unassembled WGS sequence"/>
</dbReference>
<sequence>MLYSSFSVLTLAVTLVVFTASPGFTHPVQTTSIYGNDQPIPHPTPGDKTLPTVTTISTGTLPSPSGTSTATTKKVFVQYSVFESTYAATDSVGISLCSDASNSAIRVKSDFAKDLVTTGAGYTLAGTWLTIEQGPSTQYPHGCFAVTRGPLGESGAVLNPFVSAFGHDYAIGDTLLVAAIVGLALGNGQTHNGCLKIEGKGTEPGNLTIYIYSPKYQFLFTKFNGGPAKGVRKAQCTPGNYMTVAPSKNIATAPAH</sequence>
<proteinExistence type="predicted"/>
<evidence type="ECO:0000313" key="2">
    <source>
        <dbReference type="EMBL" id="RKP39016.1"/>
    </source>
</evidence>